<evidence type="ECO:0000313" key="2">
    <source>
        <dbReference type="Proteomes" id="UP000825799"/>
    </source>
</evidence>
<proteinExistence type="predicted"/>
<dbReference type="Proteomes" id="UP000825799">
    <property type="component" value="Chromosome"/>
</dbReference>
<gene>
    <name evidence="1" type="ORF">K1X15_11830</name>
</gene>
<dbReference type="EMBL" id="CP080590">
    <property type="protein sequence ID" value="QYO75338.1"/>
    <property type="molecule type" value="Genomic_DNA"/>
</dbReference>
<sequence>MTNLDTSTPGLLKPTVTAAAMISQATGTAIGNFGENGGSLSLLFDGTTNAGVAGSAVTNSATSGKYFGKTYSGGQSVSKARVYGRNDAGYLNSGTGETVTIELCWKDGAAPNSTASDVTVAGSVSFTEVDTTNMQEITSNTTAPHDHWVLRFSRTGTANAMFAVEGEFYGLPTTNNLSVSSVAFTAATEPTRMKALFRVKEVDTAVAGTDYTFECSRDGGATYTTMALTELYTSASPTAGMRVVEAAETDVSGQPSGTSPRWRFKTLNNKMVELHDAYFYWD</sequence>
<evidence type="ECO:0000313" key="1">
    <source>
        <dbReference type="EMBL" id="QYO75338.1"/>
    </source>
</evidence>
<protein>
    <submittedName>
        <fullName evidence="1">Uncharacterized protein</fullName>
    </submittedName>
</protein>
<name>A0ABX8W8Y7_9HYPH</name>
<dbReference type="RefSeq" id="WP_220303802.1">
    <property type="nucleotide sequence ID" value="NZ_CP080590.1"/>
</dbReference>
<keyword evidence="2" id="KW-1185">Reference proteome</keyword>
<organism evidence="1 2">
    <name type="scientific">Devosia salina</name>
    <dbReference type="NCBI Taxonomy" id="2860336"/>
    <lineage>
        <taxon>Bacteria</taxon>
        <taxon>Pseudomonadati</taxon>
        <taxon>Pseudomonadota</taxon>
        <taxon>Alphaproteobacteria</taxon>
        <taxon>Hyphomicrobiales</taxon>
        <taxon>Devosiaceae</taxon>
        <taxon>Devosia</taxon>
    </lineage>
</organism>
<accession>A0ABX8W8Y7</accession>
<reference evidence="1 2" key="1">
    <citation type="submission" date="2021-08" db="EMBL/GenBank/DDBJ databases">
        <title>Devosia salina sp. nov., isolated from the South China Sea sediment.</title>
        <authorList>
            <person name="Zhou Z."/>
        </authorList>
    </citation>
    <scope>NUCLEOTIDE SEQUENCE [LARGE SCALE GENOMIC DNA]</scope>
    <source>
        <strain evidence="1 2">SCS-3</strain>
    </source>
</reference>